<feature type="domain" description="4Fe-4S ferredoxin-type" evidence="1">
    <location>
        <begin position="5"/>
        <end position="35"/>
    </location>
</feature>
<evidence type="ECO:0000313" key="2">
    <source>
        <dbReference type="EMBL" id="GAI89536.1"/>
    </source>
</evidence>
<sequence>MRFAKKIEVDRDKCILCFKCSEAAQNYDNISVEIHRDRFKNIKGDPSSVWNGIMLRVLGKEGKVKGIMSRSQN</sequence>
<dbReference type="AlphaFoldDB" id="X1TDW2"/>
<name>X1TDW2_9ZZZZ</name>
<protein>
    <recommendedName>
        <fullName evidence="1">4Fe-4S ferredoxin-type domain-containing protein</fullName>
    </recommendedName>
</protein>
<dbReference type="InterPro" id="IPR017896">
    <property type="entry name" value="4Fe4S_Fe-S-bd"/>
</dbReference>
<dbReference type="EMBL" id="BARW01020240">
    <property type="protein sequence ID" value="GAI89536.1"/>
    <property type="molecule type" value="Genomic_DNA"/>
</dbReference>
<dbReference type="PROSITE" id="PS51379">
    <property type="entry name" value="4FE4S_FER_2"/>
    <property type="match status" value="1"/>
</dbReference>
<evidence type="ECO:0000259" key="1">
    <source>
        <dbReference type="PROSITE" id="PS51379"/>
    </source>
</evidence>
<accession>X1TDW2</accession>
<comment type="caution">
    <text evidence="2">The sequence shown here is derived from an EMBL/GenBank/DDBJ whole genome shotgun (WGS) entry which is preliminary data.</text>
</comment>
<feature type="non-terminal residue" evidence="2">
    <location>
        <position position="73"/>
    </location>
</feature>
<gene>
    <name evidence="2" type="ORF">S12H4_34233</name>
</gene>
<reference evidence="2" key="1">
    <citation type="journal article" date="2014" name="Front. Microbiol.">
        <title>High frequency of phylogenetically diverse reductive dehalogenase-homologous genes in deep subseafloor sedimentary metagenomes.</title>
        <authorList>
            <person name="Kawai M."/>
            <person name="Futagami T."/>
            <person name="Toyoda A."/>
            <person name="Takaki Y."/>
            <person name="Nishi S."/>
            <person name="Hori S."/>
            <person name="Arai W."/>
            <person name="Tsubouchi T."/>
            <person name="Morono Y."/>
            <person name="Uchiyama I."/>
            <person name="Ito T."/>
            <person name="Fujiyama A."/>
            <person name="Inagaki F."/>
            <person name="Takami H."/>
        </authorList>
    </citation>
    <scope>NUCLEOTIDE SEQUENCE</scope>
    <source>
        <strain evidence="2">Expedition CK06-06</strain>
    </source>
</reference>
<proteinExistence type="predicted"/>
<organism evidence="2">
    <name type="scientific">marine sediment metagenome</name>
    <dbReference type="NCBI Taxonomy" id="412755"/>
    <lineage>
        <taxon>unclassified sequences</taxon>
        <taxon>metagenomes</taxon>
        <taxon>ecological metagenomes</taxon>
    </lineage>
</organism>